<sequence>MAIGTTTVSLPGIVLMKGIIKIYHGVVDIPVAVLLEIWAAIGSIYGAKLTIKFSPRTLKV</sequence>
<evidence type="ECO:0000313" key="2">
    <source>
        <dbReference type="EMBL" id="NCS91630.1"/>
    </source>
</evidence>
<proteinExistence type="predicted"/>
<accession>A0A8J7YXF3</accession>
<dbReference type="EMBL" id="JAACQH010000094">
    <property type="protein sequence ID" value="NCS91630.1"/>
    <property type="molecule type" value="Genomic_DNA"/>
</dbReference>
<gene>
    <name evidence="2" type="ORF">GW779_04370</name>
    <name evidence="1" type="ORF">GW910_02020</name>
</gene>
<evidence type="ECO:0000313" key="1">
    <source>
        <dbReference type="EMBL" id="NCN64840.1"/>
    </source>
</evidence>
<evidence type="ECO:0000313" key="3">
    <source>
        <dbReference type="Proteomes" id="UP000738826"/>
    </source>
</evidence>
<dbReference type="Proteomes" id="UP000738826">
    <property type="component" value="Unassembled WGS sequence"/>
</dbReference>
<dbReference type="AlphaFoldDB" id="A0A8J7YXF3"/>
<protein>
    <submittedName>
        <fullName evidence="2">Uncharacterized protein</fullName>
    </submittedName>
</protein>
<dbReference type="EMBL" id="JAACVF010000046">
    <property type="protein sequence ID" value="NCN64840.1"/>
    <property type="molecule type" value="Genomic_DNA"/>
</dbReference>
<organism evidence="2 3">
    <name type="scientific">Candidatus Altarchaeum hamiconexum</name>
    <dbReference type="NCBI Taxonomy" id="1803513"/>
    <lineage>
        <taxon>Archaea</taxon>
        <taxon>Candidatus Altarchaeota</taxon>
        <taxon>Candidatus Altiarchaeia</taxon>
        <taxon>Candidatus Altarchaeales</taxon>
        <taxon>Candidatus Altarchaeaceae</taxon>
        <taxon>Candidatus Altarchaeum</taxon>
    </lineage>
</organism>
<reference evidence="2" key="1">
    <citation type="submission" date="2019-11" db="EMBL/GenBank/DDBJ databases">
        <title>Lipid analysis of CO2-rich subsurface aquifers suggests an autotrophy-based deep biosphere with lysolipids enriched in CPR bacteria.</title>
        <authorList>
            <person name="Probst A.J."/>
            <person name="Elling F.J."/>
            <person name="Castelle C.J."/>
            <person name="Zhu Q."/>
            <person name="Elvert M."/>
            <person name="Birarda G."/>
            <person name="Holman H.-Y."/>
            <person name="Lane K.R."/>
            <person name="Ladd B."/>
            <person name="Ryan M.C."/>
            <person name="Woyke T."/>
            <person name="Hinrichs K.-U."/>
            <person name="Banfield J.F."/>
        </authorList>
    </citation>
    <scope>NUCLEOTIDE SEQUENCE</scope>
    <source>
        <strain evidence="1">CG_2015-01_33_1645</strain>
        <strain evidence="2">CG_2015-04_33_537</strain>
    </source>
</reference>
<comment type="caution">
    <text evidence="2">The sequence shown here is derived from an EMBL/GenBank/DDBJ whole genome shotgun (WGS) entry which is preliminary data.</text>
</comment>
<dbReference type="Proteomes" id="UP000768163">
    <property type="component" value="Unassembled WGS sequence"/>
</dbReference>
<name>A0A8J7YXF3_9ARCH</name>